<dbReference type="PANTHER" id="PTHR33753:SF2">
    <property type="entry name" value="GLYCOSIDE HYDROLASE FAMILY 7 PROTEIN"/>
    <property type="match status" value="1"/>
</dbReference>
<comment type="catalytic activity">
    <reaction evidence="1">
        <text>Hydrolysis of (1-&gt;4)-beta-D-glucosidic linkages in cellulose and cellotetraose, releasing cellobiose from the non-reducing ends of the chains.</text>
        <dbReference type="EC" id="3.2.1.91"/>
    </reaction>
</comment>
<dbReference type="InterPro" id="IPR013320">
    <property type="entry name" value="ConA-like_dom_sf"/>
</dbReference>
<dbReference type="InterPro" id="IPR001722">
    <property type="entry name" value="Glyco_hydro_7"/>
</dbReference>
<evidence type="ECO:0000256" key="8">
    <source>
        <dbReference type="ARBA" id="ARBA00023326"/>
    </source>
</evidence>
<dbReference type="OrthoDB" id="412382at2759"/>
<dbReference type="GO" id="GO:0030245">
    <property type="term" value="P:cellulose catabolic process"/>
    <property type="evidence" value="ECO:0007669"/>
    <property type="project" value="UniProtKB-KW"/>
</dbReference>
<dbReference type="SUPFAM" id="SSF49899">
    <property type="entry name" value="Concanavalin A-like lectins/glucanases"/>
    <property type="match status" value="1"/>
</dbReference>
<dbReference type="GO" id="GO:0016162">
    <property type="term" value="F:cellulose 1,4-beta-cellobiosidase activity"/>
    <property type="evidence" value="ECO:0007669"/>
    <property type="project" value="UniProtKB-EC"/>
</dbReference>
<dbReference type="AlphaFoldDB" id="A0A9P8AQW4"/>
<comment type="caution">
    <text evidence="10">The sequence shown here is derived from an EMBL/GenBank/DDBJ whole genome shotgun (WGS) entry which is preliminary data.</text>
</comment>
<evidence type="ECO:0000256" key="2">
    <source>
        <dbReference type="ARBA" id="ARBA00006044"/>
    </source>
</evidence>
<sequence length="168" mass="18765">MAKDYPILTVKQCSDGGSCIMQSKSWDATLCLNIDTCTANCALDGIDYSDTCGILTSSNALTLNFVIYRVNINVESHVYLLDNESIYHFFNIKNKEFTFDIDISNLPCRLNRALGKMRFSTNIAGIAYGLSYCDTQYTNIFNWTDISASSGTGFYGICCNKIDIWKAN</sequence>
<protein>
    <recommendedName>
        <fullName evidence="9">Glucanase</fullName>
        <ecNumber evidence="9">3.2.1.-</ecNumber>
    </recommendedName>
</protein>
<organism evidence="10 11">
    <name type="scientific">Guyanagaster necrorhizus</name>
    <dbReference type="NCBI Taxonomy" id="856835"/>
    <lineage>
        <taxon>Eukaryota</taxon>
        <taxon>Fungi</taxon>
        <taxon>Dikarya</taxon>
        <taxon>Basidiomycota</taxon>
        <taxon>Agaricomycotina</taxon>
        <taxon>Agaricomycetes</taxon>
        <taxon>Agaricomycetidae</taxon>
        <taxon>Agaricales</taxon>
        <taxon>Marasmiineae</taxon>
        <taxon>Physalacriaceae</taxon>
        <taxon>Guyanagaster</taxon>
    </lineage>
</organism>
<evidence type="ECO:0000313" key="10">
    <source>
        <dbReference type="EMBL" id="KAG7443257.1"/>
    </source>
</evidence>
<dbReference type="PANTHER" id="PTHR33753">
    <property type="entry name" value="1,4-BETA-D-GLUCAN CELLOBIOHYDROLASE B"/>
    <property type="match status" value="1"/>
</dbReference>
<dbReference type="EC" id="3.2.1.-" evidence="9"/>
<dbReference type="RefSeq" id="XP_043036757.1">
    <property type="nucleotide sequence ID" value="XM_043189654.1"/>
</dbReference>
<dbReference type="EMBL" id="MU250546">
    <property type="protein sequence ID" value="KAG7443257.1"/>
    <property type="molecule type" value="Genomic_DNA"/>
</dbReference>
<evidence type="ECO:0000256" key="1">
    <source>
        <dbReference type="ARBA" id="ARBA00001641"/>
    </source>
</evidence>
<evidence type="ECO:0000313" key="11">
    <source>
        <dbReference type="Proteomes" id="UP000812287"/>
    </source>
</evidence>
<keyword evidence="5 9" id="KW-0136">Cellulose degradation</keyword>
<dbReference type="InterPro" id="IPR037019">
    <property type="entry name" value="Glyco_hydro_7_sf"/>
</dbReference>
<dbReference type="GeneID" id="66111951"/>
<keyword evidence="8 9" id="KW-0624">Polysaccharide degradation</keyword>
<evidence type="ECO:0000256" key="9">
    <source>
        <dbReference type="RuleBase" id="RU361164"/>
    </source>
</evidence>
<keyword evidence="6" id="KW-0119">Carbohydrate metabolism</keyword>
<reference evidence="10" key="1">
    <citation type="submission" date="2020-11" db="EMBL/GenBank/DDBJ databases">
        <title>Adaptations for nitrogen fixation in a non-lichenized fungal sporocarp promotes dispersal by wood-feeding termites.</title>
        <authorList>
            <consortium name="DOE Joint Genome Institute"/>
            <person name="Koch R.A."/>
            <person name="Yoon G."/>
            <person name="Arayal U."/>
            <person name="Lail K."/>
            <person name="Amirebrahimi M."/>
            <person name="Labutti K."/>
            <person name="Lipzen A."/>
            <person name="Riley R."/>
            <person name="Barry K."/>
            <person name="Henrissat B."/>
            <person name="Grigoriev I.V."/>
            <person name="Herr J.R."/>
            <person name="Aime M.C."/>
        </authorList>
    </citation>
    <scope>NUCLEOTIDE SEQUENCE</scope>
    <source>
        <strain evidence="10">MCA 3950</strain>
    </source>
</reference>
<keyword evidence="7 9" id="KW-0326">Glycosidase</keyword>
<evidence type="ECO:0000256" key="6">
    <source>
        <dbReference type="ARBA" id="ARBA00023277"/>
    </source>
</evidence>
<dbReference type="PRINTS" id="PR00734">
    <property type="entry name" value="GLHYDRLASE7"/>
</dbReference>
<keyword evidence="11" id="KW-1185">Reference proteome</keyword>
<name>A0A9P8AQW4_9AGAR</name>
<evidence type="ECO:0000256" key="7">
    <source>
        <dbReference type="ARBA" id="ARBA00023295"/>
    </source>
</evidence>
<keyword evidence="4 9" id="KW-0378">Hydrolase</keyword>
<evidence type="ECO:0000256" key="5">
    <source>
        <dbReference type="ARBA" id="ARBA00023001"/>
    </source>
</evidence>
<gene>
    <name evidence="10" type="ORF">BT62DRAFT_982138</name>
</gene>
<dbReference type="Gene3D" id="2.70.100.10">
    <property type="entry name" value="Glycoside hydrolase, family 7, domain"/>
    <property type="match status" value="1"/>
</dbReference>
<evidence type="ECO:0000256" key="3">
    <source>
        <dbReference type="ARBA" id="ARBA00022729"/>
    </source>
</evidence>
<accession>A0A9P8AQW4</accession>
<comment type="similarity">
    <text evidence="2 9">Belongs to the glycosyl hydrolase 7 (cellulase C) family.</text>
</comment>
<proteinExistence type="inferred from homology"/>
<keyword evidence="3" id="KW-0732">Signal</keyword>
<evidence type="ECO:0000256" key="4">
    <source>
        <dbReference type="ARBA" id="ARBA00022801"/>
    </source>
</evidence>
<dbReference type="Pfam" id="PF00840">
    <property type="entry name" value="Glyco_hydro_7"/>
    <property type="match status" value="1"/>
</dbReference>
<dbReference type="Proteomes" id="UP000812287">
    <property type="component" value="Unassembled WGS sequence"/>
</dbReference>